<proteinExistence type="predicted"/>
<evidence type="ECO:0000313" key="2">
    <source>
        <dbReference type="Proteomes" id="UP000789860"/>
    </source>
</evidence>
<name>A0ACA9JUP8_9GLOM</name>
<protein>
    <submittedName>
        <fullName evidence="1">30_t:CDS:1</fullName>
    </submittedName>
</protein>
<dbReference type="EMBL" id="CAJVPM010000151">
    <property type="protein sequence ID" value="CAG8436942.1"/>
    <property type="molecule type" value="Genomic_DNA"/>
</dbReference>
<keyword evidence="2" id="KW-1185">Reference proteome</keyword>
<organism evidence="1 2">
    <name type="scientific">Scutellospora calospora</name>
    <dbReference type="NCBI Taxonomy" id="85575"/>
    <lineage>
        <taxon>Eukaryota</taxon>
        <taxon>Fungi</taxon>
        <taxon>Fungi incertae sedis</taxon>
        <taxon>Mucoromycota</taxon>
        <taxon>Glomeromycotina</taxon>
        <taxon>Glomeromycetes</taxon>
        <taxon>Diversisporales</taxon>
        <taxon>Gigasporaceae</taxon>
        <taxon>Scutellospora</taxon>
    </lineage>
</organism>
<comment type="caution">
    <text evidence="1">The sequence shown here is derived from an EMBL/GenBank/DDBJ whole genome shotgun (WGS) entry which is preliminary data.</text>
</comment>
<evidence type="ECO:0000313" key="1">
    <source>
        <dbReference type="EMBL" id="CAG8436942.1"/>
    </source>
</evidence>
<sequence length="109" mass="12897">MTSNKDLILEDLQATELTLIFLELCPYSEFHNTLTQVVLTFEKILIAKDTGDRISIIIYTYYLDARLSSLTPIERTLYRGYLILYYKRVSMRIYYLFESMGVNLLNKTY</sequence>
<gene>
    <name evidence="1" type="ORF">SCALOS_LOCUS328</name>
</gene>
<reference evidence="1" key="1">
    <citation type="submission" date="2021-06" db="EMBL/GenBank/DDBJ databases">
        <authorList>
            <person name="Kallberg Y."/>
            <person name="Tangrot J."/>
            <person name="Rosling A."/>
        </authorList>
    </citation>
    <scope>NUCLEOTIDE SEQUENCE</scope>
    <source>
        <strain evidence="1">AU212A</strain>
    </source>
</reference>
<accession>A0ACA9JUP8</accession>
<dbReference type="Proteomes" id="UP000789860">
    <property type="component" value="Unassembled WGS sequence"/>
</dbReference>